<keyword evidence="6" id="KW-1278">Translocase</keyword>
<feature type="transmembrane region" description="Helical" evidence="10">
    <location>
        <begin position="995"/>
        <end position="1011"/>
    </location>
</feature>
<dbReference type="InterPro" id="IPR023299">
    <property type="entry name" value="ATPase_P-typ_cyto_dom_N"/>
</dbReference>
<dbReference type="SFLD" id="SFLDS00003">
    <property type="entry name" value="Haloacid_Dehalogenase"/>
    <property type="match status" value="1"/>
</dbReference>
<dbReference type="InterPro" id="IPR023298">
    <property type="entry name" value="ATPase_P-typ_TM_dom_sf"/>
</dbReference>
<dbReference type="Pfam" id="PF00690">
    <property type="entry name" value="Cation_ATPase_N"/>
    <property type="match status" value="1"/>
</dbReference>
<proteinExistence type="predicted"/>
<evidence type="ECO:0000256" key="7">
    <source>
        <dbReference type="ARBA" id="ARBA00022989"/>
    </source>
</evidence>
<dbReference type="PROSITE" id="PS00154">
    <property type="entry name" value="ATPASE_E1_E2"/>
    <property type="match status" value="1"/>
</dbReference>
<dbReference type="InterPro" id="IPR050510">
    <property type="entry name" value="Cation_transp_ATPase_P-type"/>
</dbReference>
<dbReference type="InterPro" id="IPR006068">
    <property type="entry name" value="ATPase_P-typ_cation-transptr_C"/>
</dbReference>
<dbReference type="Pfam" id="PF00689">
    <property type="entry name" value="Cation_ATPase_C"/>
    <property type="match status" value="1"/>
</dbReference>
<dbReference type="PANTHER" id="PTHR43294">
    <property type="entry name" value="SODIUM/POTASSIUM-TRANSPORTING ATPASE SUBUNIT ALPHA"/>
    <property type="match status" value="1"/>
</dbReference>
<dbReference type="Proteomes" id="UP001565368">
    <property type="component" value="Unassembled WGS sequence"/>
</dbReference>
<dbReference type="Pfam" id="PF13246">
    <property type="entry name" value="Cation_ATPase"/>
    <property type="match status" value="1"/>
</dbReference>
<keyword evidence="4" id="KW-0547">Nucleotide-binding</keyword>
<evidence type="ECO:0000313" key="12">
    <source>
        <dbReference type="EMBL" id="KAL1412745.1"/>
    </source>
</evidence>
<dbReference type="InterPro" id="IPR059000">
    <property type="entry name" value="ATPase_P-type_domA"/>
</dbReference>
<name>A0ABR3QDL3_9TREE</name>
<feature type="region of interest" description="Disordered" evidence="9">
    <location>
        <begin position="1"/>
        <end position="33"/>
    </location>
</feature>
<sequence length="1102" mass="121074">MEHSTPLGKATTKESDGTAVPELDYEKAEGPALYTTTSRRFALPRSITIQEDDEGPRENRLRRQASISIATGPQRVDAASRLHPELREAKRDAVRELTELDWHTLSREDVLQRLNVSPKAGLDKEQVKRRLDQYGPNAMTPPPRNLLLKWLGYVFGGFGSILFIASILCFIAWKPLGEPAPQASNLALAVILLVVIVLSTAFNAWQDWSTSRVMASISDMLPQDVVVLRNGAQEHVEAKQLVNGDLVYISLGNKLPADVRFLEVSSDLKLDRAVLTGESEPIGGTVDSTDDNFLETKNIGLQGTLCVSGSGLGVVIQTGDLTVFGRIAKLSSTGAPSMTTLQREIMHFVLIIVAAALSIAILVIILWAAWLNPKHKGFITPATLVIDVVSVMVAFIPEGLPVCVTLSLAVIATTLSRNKVLCKTLMTVETLGSVSVLCSDKTGTLTQNVMTVTNAAVLDDEFPTLEARDRLVANVPTADNVRQLAAVAGVCNAALFDEATLDQPIGLRRVNGDATDSAILRFAEFLRPVKESNADWNEVFKVNFNSKTKFMLKLLRVAVSASSPLPPPIAPTETFTKDDLVLMVKGAPDVLLKRCAFVNNPEGGAPLPLDAATTARLVNVQEEWAAKGQRVLLVAKRVVPHHELPDMSFDSGEFGDYVNQHINQRLTIVGLIGLVDPPRADIPETVKTMRGAGIRFFMVTGDFALTAVAIAEQCGIVTNARTIHHLSDLNRDKELDTVAKYDPDSLDIPRALVLSGPDLMQMNDSQWEQACQYDELVFARTTPEQKLRIVKEFQRRECVVGMTGDGVNDAPSLKAADVGIAMGGGSDVAMEAADLILLESFSSIVVAVTYGRLVFDNLKKTVLYLLPAGSFSELMPILLNVLLGLPQMLSNIQMILICVVTDVLPAVSLCFEKPEAGLLTRKPRNVKKDKLVNGKLLFQAYGFLGVIESLCAMSMSFWYLQRKGFRFSKLVLAYGGLPEEYDPAAFAEAVNHAQSVYFFTLVFMQWFNLLASRTRRLSLFQHNPLFGPSKNLWIPPAMLVAAGFLFFFSYIDFFQNTFLTRGVEVQYVFLPMAFGAVLLFLEEVRKFFVRRYPKGLLARIAW</sequence>
<feature type="transmembrane region" description="Helical" evidence="10">
    <location>
        <begin position="390"/>
        <end position="415"/>
    </location>
</feature>
<reference evidence="12 13" key="1">
    <citation type="submission" date="2023-08" db="EMBL/GenBank/DDBJ databases">
        <title>Annotated Genome Sequence of Vanrija albida AlHP1.</title>
        <authorList>
            <person name="Herzog R."/>
        </authorList>
    </citation>
    <scope>NUCLEOTIDE SEQUENCE [LARGE SCALE GENOMIC DNA]</scope>
    <source>
        <strain evidence="12 13">AlHP1</strain>
    </source>
</reference>
<feature type="transmembrane region" description="Helical" evidence="10">
    <location>
        <begin position="862"/>
        <end position="885"/>
    </location>
</feature>
<dbReference type="RefSeq" id="XP_069212689.1">
    <property type="nucleotide sequence ID" value="XM_069349145.1"/>
</dbReference>
<keyword evidence="2" id="KW-1003">Cell membrane</keyword>
<evidence type="ECO:0000256" key="8">
    <source>
        <dbReference type="ARBA" id="ARBA00023136"/>
    </source>
</evidence>
<dbReference type="GeneID" id="95981535"/>
<keyword evidence="13" id="KW-1185">Reference proteome</keyword>
<dbReference type="Gene3D" id="3.40.1110.10">
    <property type="entry name" value="Calcium-transporting ATPase, cytoplasmic domain N"/>
    <property type="match status" value="1"/>
</dbReference>
<dbReference type="PRINTS" id="PR00119">
    <property type="entry name" value="CATATPASE"/>
</dbReference>
<feature type="transmembrane region" description="Helical" evidence="10">
    <location>
        <begin position="932"/>
        <end position="960"/>
    </location>
</feature>
<dbReference type="InterPro" id="IPR044492">
    <property type="entry name" value="P_typ_ATPase_HD_dom"/>
</dbReference>
<dbReference type="Pfam" id="PF00122">
    <property type="entry name" value="E1-E2_ATPase"/>
    <property type="match status" value="1"/>
</dbReference>
<feature type="transmembrane region" description="Helical" evidence="10">
    <location>
        <begin position="1032"/>
        <end position="1051"/>
    </location>
</feature>
<evidence type="ECO:0000256" key="10">
    <source>
        <dbReference type="SAM" id="Phobius"/>
    </source>
</evidence>
<dbReference type="SUPFAM" id="SSF81660">
    <property type="entry name" value="Metal cation-transporting ATPase, ATP-binding domain N"/>
    <property type="match status" value="1"/>
</dbReference>
<dbReference type="InterPro" id="IPR008250">
    <property type="entry name" value="ATPase_P-typ_transduc_dom_A_sf"/>
</dbReference>
<gene>
    <name evidence="12" type="ORF">Q8F55_000492</name>
</gene>
<evidence type="ECO:0000256" key="9">
    <source>
        <dbReference type="SAM" id="MobiDB-lite"/>
    </source>
</evidence>
<dbReference type="Gene3D" id="2.70.150.10">
    <property type="entry name" value="Calcium-transporting ATPase, cytoplasmic transduction domain A"/>
    <property type="match status" value="1"/>
</dbReference>
<keyword evidence="8 10" id="KW-0472">Membrane</keyword>
<feature type="transmembrane region" description="Helical" evidence="10">
    <location>
        <begin position="150"/>
        <end position="173"/>
    </location>
</feature>
<dbReference type="NCBIfam" id="TIGR01494">
    <property type="entry name" value="ATPase_P-type"/>
    <property type="match status" value="2"/>
</dbReference>
<organism evidence="12 13">
    <name type="scientific">Vanrija albida</name>
    <dbReference type="NCBI Taxonomy" id="181172"/>
    <lineage>
        <taxon>Eukaryota</taxon>
        <taxon>Fungi</taxon>
        <taxon>Dikarya</taxon>
        <taxon>Basidiomycota</taxon>
        <taxon>Agaricomycotina</taxon>
        <taxon>Tremellomycetes</taxon>
        <taxon>Trichosporonales</taxon>
        <taxon>Trichosporonaceae</taxon>
        <taxon>Vanrija</taxon>
    </lineage>
</organism>
<evidence type="ECO:0000259" key="11">
    <source>
        <dbReference type="SMART" id="SM00831"/>
    </source>
</evidence>
<dbReference type="InterPro" id="IPR023214">
    <property type="entry name" value="HAD_sf"/>
</dbReference>
<feature type="transmembrane region" description="Helical" evidence="10">
    <location>
        <begin position="348"/>
        <end position="370"/>
    </location>
</feature>
<dbReference type="SUPFAM" id="SSF81665">
    <property type="entry name" value="Calcium ATPase, transmembrane domain M"/>
    <property type="match status" value="1"/>
</dbReference>
<evidence type="ECO:0000256" key="4">
    <source>
        <dbReference type="ARBA" id="ARBA00022741"/>
    </source>
</evidence>
<dbReference type="PANTHER" id="PTHR43294:SF21">
    <property type="entry name" value="CATION TRANSPORTING ATPASE"/>
    <property type="match status" value="1"/>
</dbReference>
<evidence type="ECO:0000256" key="6">
    <source>
        <dbReference type="ARBA" id="ARBA00022967"/>
    </source>
</evidence>
<evidence type="ECO:0000256" key="2">
    <source>
        <dbReference type="ARBA" id="ARBA00022475"/>
    </source>
</evidence>
<evidence type="ECO:0000256" key="3">
    <source>
        <dbReference type="ARBA" id="ARBA00022692"/>
    </source>
</evidence>
<protein>
    <recommendedName>
        <fullName evidence="11">Cation-transporting P-type ATPase N-terminal domain-containing protein</fullName>
    </recommendedName>
</protein>
<keyword evidence="3 10" id="KW-0812">Transmembrane</keyword>
<dbReference type="SUPFAM" id="SSF56784">
    <property type="entry name" value="HAD-like"/>
    <property type="match status" value="1"/>
</dbReference>
<dbReference type="SFLD" id="SFLDF00027">
    <property type="entry name" value="p-type_atpase"/>
    <property type="match status" value="1"/>
</dbReference>
<dbReference type="Gene3D" id="3.40.50.1000">
    <property type="entry name" value="HAD superfamily/HAD-like"/>
    <property type="match status" value="1"/>
</dbReference>
<evidence type="ECO:0000313" key="13">
    <source>
        <dbReference type="Proteomes" id="UP001565368"/>
    </source>
</evidence>
<dbReference type="PRINTS" id="PR00121">
    <property type="entry name" value="NAKATPASE"/>
</dbReference>
<dbReference type="InterPro" id="IPR018303">
    <property type="entry name" value="ATPase_P-typ_P_site"/>
</dbReference>
<dbReference type="InterPro" id="IPR004014">
    <property type="entry name" value="ATPase_P-typ_cation-transptr_N"/>
</dbReference>
<comment type="subcellular location">
    <subcellularLocation>
        <location evidence="1">Cell membrane</location>
        <topology evidence="1">Multi-pass membrane protein</topology>
    </subcellularLocation>
</comment>
<evidence type="ECO:0000256" key="1">
    <source>
        <dbReference type="ARBA" id="ARBA00004651"/>
    </source>
</evidence>
<comment type="caution">
    <text evidence="12">The sequence shown here is derived from an EMBL/GenBank/DDBJ whole genome shotgun (WGS) entry which is preliminary data.</text>
</comment>
<dbReference type="EMBL" id="JBBXJM010000001">
    <property type="protein sequence ID" value="KAL1412745.1"/>
    <property type="molecule type" value="Genomic_DNA"/>
</dbReference>
<feature type="transmembrane region" description="Helical" evidence="10">
    <location>
        <begin position="891"/>
        <end position="911"/>
    </location>
</feature>
<dbReference type="InterPro" id="IPR001757">
    <property type="entry name" value="P_typ_ATPase"/>
</dbReference>
<dbReference type="SFLD" id="SFLDG00002">
    <property type="entry name" value="C1.7:_P-type_atpase_like"/>
    <property type="match status" value="1"/>
</dbReference>
<feature type="transmembrane region" description="Helical" evidence="10">
    <location>
        <begin position="1063"/>
        <end position="1081"/>
    </location>
</feature>
<keyword evidence="5" id="KW-0067">ATP-binding</keyword>
<evidence type="ECO:0000256" key="5">
    <source>
        <dbReference type="ARBA" id="ARBA00022840"/>
    </source>
</evidence>
<dbReference type="SMART" id="SM00831">
    <property type="entry name" value="Cation_ATPase_N"/>
    <property type="match status" value="1"/>
</dbReference>
<keyword evidence="7 10" id="KW-1133">Transmembrane helix</keyword>
<accession>A0ABR3QDL3</accession>
<dbReference type="InterPro" id="IPR036412">
    <property type="entry name" value="HAD-like_sf"/>
</dbReference>
<feature type="domain" description="Cation-transporting P-type ATPase N-terminal" evidence="11">
    <location>
        <begin position="101"/>
        <end position="174"/>
    </location>
</feature>
<dbReference type="Gene3D" id="1.20.1110.10">
    <property type="entry name" value="Calcium-transporting ATPase, transmembrane domain"/>
    <property type="match status" value="1"/>
</dbReference>
<feature type="transmembrane region" description="Helical" evidence="10">
    <location>
        <begin position="185"/>
        <end position="205"/>
    </location>
</feature>
<dbReference type="SUPFAM" id="SSF81653">
    <property type="entry name" value="Calcium ATPase, transduction domain A"/>
    <property type="match status" value="1"/>
</dbReference>